<dbReference type="InterPro" id="IPR018062">
    <property type="entry name" value="HTH_AraC-typ_CS"/>
</dbReference>
<evidence type="ECO:0000313" key="8">
    <source>
        <dbReference type="EMBL" id="SIR22764.1"/>
    </source>
</evidence>
<reference evidence="7" key="3">
    <citation type="submission" date="2017-03" db="EMBL/GenBank/DDBJ databases">
        <authorList>
            <person name="Dastager S.G."/>
            <person name="Neurgaonkar P.S."/>
            <person name="Dharne M.S."/>
        </authorList>
    </citation>
    <scope>NUCLEOTIDE SEQUENCE</scope>
    <source>
        <strain evidence="7">DSM 25145</strain>
    </source>
</reference>
<evidence type="ECO:0000259" key="6">
    <source>
        <dbReference type="PROSITE" id="PS01124"/>
    </source>
</evidence>
<organism evidence="8 9">
    <name type="scientific">Domibacillus enclensis</name>
    <dbReference type="NCBI Taxonomy" id="1017273"/>
    <lineage>
        <taxon>Bacteria</taxon>
        <taxon>Bacillati</taxon>
        <taxon>Bacillota</taxon>
        <taxon>Bacilli</taxon>
        <taxon>Bacillales</taxon>
        <taxon>Bacillaceae</taxon>
        <taxon>Domibacillus</taxon>
    </lineage>
</organism>
<keyword evidence="10" id="KW-1185">Reference proteome</keyword>
<evidence type="ECO:0000256" key="3">
    <source>
        <dbReference type="ARBA" id="ARBA00023163"/>
    </source>
</evidence>
<feature type="domain" description="HTH araC/xylS-type" evidence="6">
    <location>
        <begin position="670"/>
        <end position="767"/>
    </location>
</feature>
<evidence type="ECO:0000256" key="1">
    <source>
        <dbReference type="ARBA" id="ARBA00023015"/>
    </source>
</evidence>
<dbReference type="EMBL" id="FTLX01000006">
    <property type="protein sequence ID" value="SIR22764.1"/>
    <property type="molecule type" value="Genomic_DNA"/>
</dbReference>
<dbReference type="Gene3D" id="1.10.10.60">
    <property type="entry name" value="Homeodomain-like"/>
    <property type="match status" value="2"/>
</dbReference>
<gene>
    <name evidence="7" type="ORF">B1B05_13150</name>
    <name evidence="8" type="ORF">SAMN05443094_106125</name>
</gene>
<dbReference type="InterPro" id="IPR009057">
    <property type="entry name" value="Homeodomain-like_sf"/>
</dbReference>
<dbReference type="PROSITE" id="PS01124">
    <property type="entry name" value="HTH_ARAC_FAMILY_2"/>
    <property type="match status" value="1"/>
</dbReference>
<dbReference type="OrthoDB" id="1975037at2"/>
<dbReference type="PANTHER" id="PTHR43280:SF28">
    <property type="entry name" value="HTH-TYPE TRANSCRIPTIONAL ACTIVATOR RHAS"/>
    <property type="match status" value="1"/>
</dbReference>
<feature type="transmembrane region" description="Helical" evidence="5">
    <location>
        <begin position="24"/>
        <end position="47"/>
    </location>
</feature>
<dbReference type="Proteomes" id="UP000215545">
    <property type="component" value="Unassembled WGS sequence"/>
</dbReference>
<accession>A0A1N6Z7H3</accession>
<proteinExistence type="predicted"/>
<name>A0A1N6Z7H3_9BACI</name>
<dbReference type="InterPro" id="IPR018060">
    <property type="entry name" value="HTH_AraC"/>
</dbReference>
<evidence type="ECO:0000313" key="7">
    <source>
        <dbReference type="EMBL" id="OXS76614.1"/>
    </source>
</evidence>
<dbReference type="PANTHER" id="PTHR43280">
    <property type="entry name" value="ARAC-FAMILY TRANSCRIPTIONAL REGULATOR"/>
    <property type="match status" value="1"/>
</dbReference>
<feature type="region of interest" description="Disordered" evidence="4">
    <location>
        <begin position="762"/>
        <end position="786"/>
    </location>
</feature>
<reference evidence="10" key="2">
    <citation type="submission" date="2017-03" db="EMBL/GenBank/DDBJ databases">
        <title>Bacillus sp. V-88(T) DSM27956, whole genome shotgun sequencing project.</title>
        <authorList>
            <person name="Dastager S.G."/>
            <person name="Neurgaonkar P.S."/>
            <person name="Dharne M.S."/>
        </authorList>
    </citation>
    <scope>NUCLEOTIDE SEQUENCE [LARGE SCALE GENOMIC DNA]</scope>
    <source>
        <strain evidence="10">DSM 25145</strain>
    </source>
</reference>
<dbReference type="Proteomes" id="UP000186385">
    <property type="component" value="Unassembled WGS sequence"/>
</dbReference>
<dbReference type="EMBL" id="MWSK01000006">
    <property type="protein sequence ID" value="OXS76614.1"/>
    <property type="molecule type" value="Genomic_DNA"/>
</dbReference>
<keyword evidence="5" id="KW-0472">Membrane</keyword>
<evidence type="ECO:0000256" key="5">
    <source>
        <dbReference type="SAM" id="Phobius"/>
    </source>
</evidence>
<feature type="compositionally biased region" description="Basic and acidic residues" evidence="4">
    <location>
        <begin position="766"/>
        <end position="786"/>
    </location>
</feature>
<dbReference type="GO" id="GO:0043565">
    <property type="term" value="F:sequence-specific DNA binding"/>
    <property type="evidence" value="ECO:0007669"/>
    <property type="project" value="InterPro"/>
</dbReference>
<sequence>MKNINAMWTMINRRRGSGNFQRKSFILILLIASVPGLITGLSMYWFVIQNVEQELQTLHENQIDQRAKNMDEQFNYIEYSTSRWAFEPRFGEGLRDIDFVKEFEETYDITKTLLLLQSNHALMKDVELYLNVEKPILFSSEYNVLNKERNAFYEKNIGKGKSIQWTQLPDQNGTMALVQNIPAASSQPFGSIIVTLDRQKLIELLKTLTPYDKGATFIMNADNELLLQSNSTQNDGFVSALKKEMNRNEESRNAFLFDYEGQTYSVSSGAFSRINEEWTYVSAAPMSSITAPLLFVSRLIIVISTGALLLAWLLSWVASKQISSPVNRLIRNLLDGQDGKPGVAGNDAFSLIEQRWEALSEQSTLLQSRLAEQVEDIKMSFLLQLMQGSFYHYSEHDLKKRMEGYGWNVEGKSFAAIDIRLTGIHDSAGHFSNKDESLLAFMTANIMEETADAVFDSHTVIRFSDFSAGMLIIYPAQAAIRKDMHRFSEEVTRAVNDIMNVQVTVTLSKPVDTIKQIPQLFEETRIGSRLRNVDNRNQLIDLQLVTKEESAKDVHYPFPLEKEIIQAVRMGEMDEITPLIQRFLLELQEKSNAEIYVQQGAIQLYSSIQHEILYSGVHPHELFHGKNMIEELSQQREVHRMAVWFTTEVIAPYLDKIKGRMNVEAKRMVEAVMMKIGQEYMTDLSLESCADEVGTNPYSLSKAFKQVVGINFIDYVTSLRMEKAKELLTSTDMKINDIAERVGYRHSYFNRIFKKQMGIPPSQFRKQRESISKGGDQDESGHERHV</sequence>
<dbReference type="SUPFAM" id="SSF46689">
    <property type="entry name" value="Homeodomain-like"/>
    <property type="match status" value="2"/>
</dbReference>
<keyword evidence="3" id="KW-0804">Transcription</keyword>
<protein>
    <submittedName>
        <fullName evidence="7">AraC family transcriptional regulator</fullName>
    </submittedName>
    <submittedName>
        <fullName evidence="8">Transcriptional regulator, AraC family</fullName>
    </submittedName>
</protein>
<evidence type="ECO:0000313" key="10">
    <source>
        <dbReference type="Proteomes" id="UP000215545"/>
    </source>
</evidence>
<dbReference type="AlphaFoldDB" id="A0A1N6Z7H3"/>
<keyword evidence="1" id="KW-0805">Transcription regulation</keyword>
<dbReference type="PROSITE" id="PS00041">
    <property type="entry name" value="HTH_ARAC_FAMILY_1"/>
    <property type="match status" value="1"/>
</dbReference>
<evidence type="ECO:0000256" key="2">
    <source>
        <dbReference type="ARBA" id="ARBA00023125"/>
    </source>
</evidence>
<keyword evidence="5" id="KW-1133">Transmembrane helix</keyword>
<evidence type="ECO:0000256" key="4">
    <source>
        <dbReference type="SAM" id="MobiDB-lite"/>
    </source>
</evidence>
<dbReference type="Gene3D" id="3.30.450.20">
    <property type="entry name" value="PAS domain"/>
    <property type="match status" value="1"/>
</dbReference>
<reference evidence="8 9" key="1">
    <citation type="submission" date="2017-01" db="EMBL/GenBank/DDBJ databases">
        <authorList>
            <person name="Mah S.A."/>
            <person name="Swanson W.J."/>
            <person name="Moy G.W."/>
            <person name="Vacquier V.D."/>
        </authorList>
    </citation>
    <scope>NUCLEOTIDE SEQUENCE [LARGE SCALE GENOMIC DNA]</scope>
    <source>
        <strain evidence="8 9">NIO-1016</strain>
    </source>
</reference>
<keyword evidence="2" id="KW-0238">DNA-binding</keyword>
<dbReference type="STRING" id="1017273.SAMN05443094_106125"/>
<dbReference type="SMART" id="SM00342">
    <property type="entry name" value="HTH_ARAC"/>
    <property type="match status" value="1"/>
</dbReference>
<dbReference type="Pfam" id="PF12833">
    <property type="entry name" value="HTH_18"/>
    <property type="match status" value="1"/>
</dbReference>
<evidence type="ECO:0000313" key="9">
    <source>
        <dbReference type="Proteomes" id="UP000186385"/>
    </source>
</evidence>
<keyword evidence="5" id="KW-0812">Transmembrane</keyword>
<dbReference type="GO" id="GO:0003700">
    <property type="term" value="F:DNA-binding transcription factor activity"/>
    <property type="evidence" value="ECO:0007669"/>
    <property type="project" value="InterPro"/>
</dbReference>
<dbReference type="RefSeq" id="WP_045852298.1">
    <property type="nucleotide sequence ID" value="NZ_FTLX01000006.1"/>
</dbReference>